<keyword evidence="2" id="KW-1185">Reference proteome</keyword>
<gene>
    <name evidence="1" type="ORF">EGW08_018746</name>
</gene>
<organism evidence="1 2">
    <name type="scientific">Elysia chlorotica</name>
    <name type="common">Eastern emerald elysia</name>
    <name type="synonym">Sea slug</name>
    <dbReference type="NCBI Taxonomy" id="188477"/>
    <lineage>
        <taxon>Eukaryota</taxon>
        <taxon>Metazoa</taxon>
        <taxon>Spiralia</taxon>
        <taxon>Lophotrochozoa</taxon>
        <taxon>Mollusca</taxon>
        <taxon>Gastropoda</taxon>
        <taxon>Heterobranchia</taxon>
        <taxon>Euthyneura</taxon>
        <taxon>Panpulmonata</taxon>
        <taxon>Sacoglossa</taxon>
        <taxon>Placobranchoidea</taxon>
        <taxon>Plakobranchidae</taxon>
        <taxon>Elysia</taxon>
    </lineage>
</organism>
<accession>A0A433SW43</accession>
<evidence type="ECO:0000313" key="2">
    <source>
        <dbReference type="Proteomes" id="UP000271974"/>
    </source>
</evidence>
<name>A0A433SW43_ELYCH</name>
<dbReference type="AlphaFoldDB" id="A0A433SW43"/>
<dbReference type="EMBL" id="RQTK01000930">
    <property type="protein sequence ID" value="RUS73486.1"/>
    <property type="molecule type" value="Genomic_DNA"/>
</dbReference>
<comment type="caution">
    <text evidence="1">The sequence shown here is derived from an EMBL/GenBank/DDBJ whole genome shotgun (WGS) entry which is preliminary data.</text>
</comment>
<evidence type="ECO:0000313" key="1">
    <source>
        <dbReference type="EMBL" id="RUS73486.1"/>
    </source>
</evidence>
<proteinExistence type="predicted"/>
<protein>
    <submittedName>
        <fullName evidence="1">Uncharacterized protein</fullName>
    </submittedName>
</protein>
<dbReference type="Proteomes" id="UP000271974">
    <property type="component" value="Unassembled WGS sequence"/>
</dbReference>
<reference evidence="1 2" key="1">
    <citation type="submission" date="2019-01" db="EMBL/GenBank/DDBJ databases">
        <title>A draft genome assembly of the solar-powered sea slug Elysia chlorotica.</title>
        <authorList>
            <person name="Cai H."/>
            <person name="Li Q."/>
            <person name="Fang X."/>
            <person name="Li J."/>
            <person name="Curtis N.E."/>
            <person name="Altenburger A."/>
            <person name="Shibata T."/>
            <person name="Feng M."/>
            <person name="Maeda T."/>
            <person name="Schwartz J.A."/>
            <person name="Shigenobu S."/>
            <person name="Lundholm N."/>
            <person name="Nishiyama T."/>
            <person name="Yang H."/>
            <person name="Hasebe M."/>
            <person name="Li S."/>
            <person name="Pierce S.K."/>
            <person name="Wang J."/>
        </authorList>
    </citation>
    <scope>NUCLEOTIDE SEQUENCE [LARGE SCALE GENOMIC DNA]</scope>
    <source>
        <strain evidence="1">EC2010</strain>
        <tissue evidence="1">Whole organism of an adult</tissue>
    </source>
</reference>
<sequence>MKPSLASDSAYQMTTYWRGWNKCLPNDNPLAMLERALFKGQPTGDAGTRAYRMTTYWQGWNECIPNDNLLARLERVHTEWQPTETTDLRILPDNQRPAFH</sequence>